<evidence type="ECO:0000313" key="1">
    <source>
        <dbReference type="EMBL" id="CEF64286.1"/>
    </source>
</evidence>
<proteinExistence type="predicted"/>
<sequence length="340" mass="39195">MYGNDGLSNQSRDSLLCDSEHIKLPPNDSYQQWLTESFSNAPTRVLSVEESYNNNKKYYVKRLPLNIRQTSTPMLPCSLSRRKFQSPCITRYYSQNNPKSNYYHTQSFDNNKKIYNSSLSSNAIFLNKFVDQYSAGSTTNFNACNNNIEKLKKQKSLIFEATKNDNSYNTNDMMPCSENKNIIKHDAPLIESYNHISPTSQITPKLGSKLNNEKVNKFTSYLDTNKDITTNNSKCYDKYDDTVEFFHNLHKNSKISNTSTLPNNHNKIDENLFSQKKISLRRGFLKRQLAAVDFDENCFGSQEPFDKNNETRSVVDITDHKTCAILMSKMKDNQRTSSPL</sequence>
<reference evidence="2" key="2">
    <citation type="submission" date="2014-09" db="EMBL/GenBank/DDBJ databases">
        <authorList>
            <person name="Martin A.A."/>
        </authorList>
    </citation>
    <scope>NUCLEOTIDE SEQUENCE</scope>
    <source>
        <strain evidence="2">ED321</strain>
    </source>
</reference>
<dbReference type="RefSeq" id="XP_024503487.1">
    <property type="nucleotide sequence ID" value="XM_024649629.1"/>
</dbReference>
<evidence type="ECO:0000313" key="3">
    <source>
        <dbReference type="WBParaSite" id="SRAE_1000254100.1"/>
    </source>
</evidence>
<protein>
    <submittedName>
        <fullName evidence="1 3">Uncharacterized protein</fullName>
    </submittedName>
</protein>
<keyword evidence="2" id="KW-1185">Reference proteome</keyword>
<reference evidence="1" key="1">
    <citation type="submission" date="2014-09" db="EMBL/GenBank/DDBJ databases">
        <authorList>
            <person name="Aslett A.Martin."/>
        </authorList>
    </citation>
    <scope>NUCLEOTIDE SEQUENCE</scope>
    <source>
        <strain evidence="1">ED321 Heterogonic</strain>
    </source>
</reference>
<accession>A0A090L3A8</accession>
<dbReference type="AlphaFoldDB" id="A0A090L3A8"/>
<reference evidence="3" key="3">
    <citation type="submission" date="2020-12" db="UniProtKB">
        <authorList>
            <consortium name="WormBaseParasite"/>
        </authorList>
    </citation>
    <scope>IDENTIFICATION</scope>
</reference>
<dbReference type="Proteomes" id="UP000035682">
    <property type="component" value="Unplaced"/>
</dbReference>
<dbReference type="GeneID" id="36376651"/>
<dbReference type="CTD" id="36376651"/>
<dbReference type="EMBL" id="LN609528">
    <property type="protein sequence ID" value="CEF64286.1"/>
    <property type="molecule type" value="Genomic_DNA"/>
</dbReference>
<dbReference type="WormBase" id="SRAE_1000254100">
    <property type="protein sequence ID" value="SRP11054"/>
    <property type="gene ID" value="WBGene00259156"/>
</dbReference>
<name>A0A090L3A8_STRRB</name>
<dbReference type="OrthoDB" id="5873078at2759"/>
<organism evidence="1">
    <name type="scientific">Strongyloides ratti</name>
    <name type="common">Parasitic roundworm</name>
    <dbReference type="NCBI Taxonomy" id="34506"/>
    <lineage>
        <taxon>Eukaryota</taxon>
        <taxon>Metazoa</taxon>
        <taxon>Ecdysozoa</taxon>
        <taxon>Nematoda</taxon>
        <taxon>Chromadorea</taxon>
        <taxon>Rhabditida</taxon>
        <taxon>Tylenchina</taxon>
        <taxon>Panagrolaimomorpha</taxon>
        <taxon>Strongyloidoidea</taxon>
        <taxon>Strongyloididae</taxon>
        <taxon>Strongyloides</taxon>
    </lineage>
</organism>
<gene>
    <name evidence="1 3 4" type="ORF">SRAE_1000254100</name>
</gene>
<evidence type="ECO:0000313" key="4">
    <source>
        <dbReference type="WormBase" id="SRAE_1000254100"/>
    </source>
</evidence>
<dbReference type="WBParaSite" id="SRAE_1000254100.1">
    <property type="protein sequence ID" value="SRAE_1000254100.1"/>
    <property type="gene ID" value="WBGene00259156"/>
</dbReference>
<evidence type="ECO:0000313" key="2">
    <source>
        <dbReference type="Proteomes" id="UP000035682"/>
    </source>
</evidence>